<evidence type="ECO:0000259" key="2">
    <source>
        <dbReference type="Pfam" id="PF03781"/>
    </source>
</evidence>
<dbReference type="EMBL" id="WWCL01000002">
    <property type="protein sequence ID" value="MYN45646.1"/>
    <property type="molecule type" value="Genomic_DNA"/>
</dbReference>
<feature type="signal peptide" evidence="1">
    <location>
        <begin position="1"/>
        <end position="26"/>
    </location>
</feature>
<protein>
    <submittedName>
        <fullName evidence="3">SUMF1/EgtB/PvdO family nonheme iron enzyme</fullName>
    </submittedName>
</protein>
<sequence length="269" mass="29225">MKAPALRPLRLAALALLTATAVSVHASDTAVPDYRTIQGGSLRTVLPADGVAADAKVAPFQLRSRLVTNAEFAAFVRQHPEWQRGQAPALFVAPAYLSGWTSPTDYSPMAADAPVIHVSWFAAQAYCESENARLPRWYEWEFSAAADATRADARDDEAWLANILHWYADAGKNTPRSVAGSPANYYGIHDLHGLVWEWVEDYSGLFVNADSRAKGEQKLLDYCGGAAATLADRRNYAILMRLALLSAMEANQDGGNLGFRCARDAAPAK</sequence>
<proteinExistence type="predicted"/>
<organism evidence="3 4">
    <name type="scientific">Duganella fentianensis</name>
    <dbReference type="NCBI Taxonomy" id="2692177"/>
    <lineage>
        <taxon>Bacteria</taxon>
        <taxon>Pseudomonadati</taxon>
        <taxon>Pseudomonadota</taxon>
        <taxon>Betaproteobacteria</taxon>
        <taxon>Burkholderiales</taxon>
        <taxon>Oxalobacteraceae</taxon>
        <taxon>Telluria group</taxon>
        <taxon>Duganella</taxon>
    </lineage>
</organism>
<gene>
    <name evidence="3" type="ORF">GTP23_11360</name>
</gene>
<dbReference type="Gene3D" id="3.90.1580.10">
    <property type="entry name" value="paralog of FGE (formylglycine-generating enzyme)"/>
    <property type="match status" value="1"/>
</dbReference>
<dbReference type="Pfam" id="PF03781">
    <property type="entry name" value="FGE-sulfatase"/>
    <property type="match status" value="1"/>
</dbReference>
<dbReference type="Proteomes" id="UP000444316">
    <property type="component" value="Unassembled WGS sequence"/>
</dbReference>
<evidence type="ECO:0000313" key="3">
    <source>
        <dbReference type="EMBL" id="MYN45646.1"/>
    </source>
</evidence>
<evidence type="ECO:0000256" key="1">
    <source>
        <dbReference type="SAM" id="SignalP"/>
    </source>
</evidence>
<dbReference type="PANTHER" id="PTHR23150">
    <property type="entry name" value="SULFATASE MODIFYING FACTOR 1, 2"/>
    <property type="match status" value="1"/>
</dbReference>
<dbReference type="InterPro" id="IPR005532">
    <property type="entry name" value="SUMF_dom"/>
</dbReference>
<feature type="domain" description="Sulfatase-modifying factor enzyme-like" evidence="2">
    <location>
        <begin position="36"/>
        <end position="263"/>
    </location>
</feature>
<evidence type="ECO:0000313" key="4">
    <source>
        <dbReference type="Proteomes" id="UP000444316"/>
    </source>
</evidence>
<dbReference type="InterPro" id="IPR051043">
    <property type="entry name" value="Sulfatase_Mod_Factor_Kinase"/>
</dbReference>
<keyword evidence="4" id="KW-1185">Reference proteome</keyword>
<feature type="chain" id="PRO_5032459723" evidence="1">
    <location>
        <begin position="27"/>
        <end position="269"/>
    </location>
</feature>
<reference evidence="3" key="1">
    <citation type="submission" date="2019-12" db="EMBL/GenBank/DDBJ databases">
        <title>Novel species isolated from a subtropical stream in China.</title>
        <authorList>
            <person name="Lu H."/>
        </authorList>
    </citation>
    <scope>NUCLEOTIDE SEQUENCE [LARGE SCALE GENOMIC DNA]</scope>
    <source>
        <strain evidence="3">FT93W</strain>
    </source>
</reference>
<dbReference type="PANTHER" id="PTHR23150:SF19">
    <property type="entry name" value="FORMYLGLYCINE-GENERATING ENZYME"/>
    <property type="match status" value="1"/>
</dbReference>
<dbReference type="InterPro" id="IPR042095">
    <property type="entry name" value="SUMF_sf"/>
</dbReference>
<dbReference type="InterPro" id="IPR016187">
    <property type="entry name" value="CTDL_fold"/>
</dbReference>
<comment type="caution">
    <text evidence="3">The sequence shown here is derived from an EMBL/GenBank/DDBJ whole genome shotgun (WGS) entry which is preliminary data.</text>
</comment>
<dbReference type="GO" id="GO:0120147">
    <property type="term" value="F:formylglycine-generating oxidase activity"/>
    <property type="evidence" value="ECO:0007669"/>
    <property type="project" value="TreeGrafter"/>
</dbReference>
<keyword evidence="1" id="KW-0732">Signal</keyword>
<dbReference type="AlphaFoldDB" id="A0A845I3C2"/>
<accession>A0A845I3C2</accession>
<dbReference type="RefSeq" id="WP_161035222.1">
    <property type="nucleotide sequence ID" value="NZ_WWCL01000002.1"/>
</dbReference>
<name>A0A845I3C2_9BURK</name>
<dbReference type="SUPFAM" id="SSF56436">
    <property type="entry name" value="C-type lectin-like"/>
    <property type="match status" value="1"/>
</dbReference>